<dbReference type="AlphaFoldDB" id="A0AA43XJR0"/>
<gene>
    <name evidence="6" type="primary">mprF</name>
    <name evidence="7" type="ORF">ISALK_03005</name>
</gene>
<dbReference type="GO" id="GO:0050071">
    <property type="term" value="F:phosphatidylglycerol lysyltransferase activity"/>
    <property type="evidence" value="ECO:0007669"/>
    <property type="project" value="UniProtKB-EC"/>
</dbReference>
<dbReference type="EC" id="2.3.2.3" evidence="6"/>
<feature type="transmembrane region" description="Helical" evidence="6">
    <location>
        <begin position="282"/>
        <end position="301"/>
    </location>
</feature>
<keyword evidence="6" id="KW-0443">Lipid metabolism</keyword>
<protein>
    <recommendedName>
        <fullName evidence="6">Phosphatidylglycerol lysyltransferase</fullName>
        <ecNumber evidence="6">2.3.2.3</ecNumber>
    </recommendedName>
    <alternativeName>
        <fullName evidence="6">Lysylphosphatidylglycerol synthase</fullName>
    </alternativeName>
</protein>
<dbReference type="InterPro" id="IPR022791">
    <property type="entry name" value="L-PG_synthase/AglD"/>
</dbReference>
<keyword evidence="8" id="KW-1185">Reference proteome</keyword>
<organism evidence="7 8">
    <name type="scientific">Isachenkonia alkalipeptolytica</name>
    <dbReference type="NCBI Taxonomy" id="2565777"/>
    <lineage>
        <taxon>Bacteria</taxon>
        <taxon>Bacillati</taxon>
        <taxon>Bacillota</taxon>
        <taxon>Clostridia</taxon>
        <taxon>Eubacteriales</taxon>
        <taxon>Clostridiaceae</taxon>
        <taxon>Isachenkonia</taxon>
    </lineage>
</organism>
<sequence>MKVLPGTPGVTPMFKPCREAPPWRPVYCLLKTKEVVLMKKAILLFVGILLIGLIVRFADTNEILRHLENISLGQIIFLCALQLITIFLNSVQLFTLANLFDLPVALRKIFTVYMSGTFVESVTPSVKAGGEATKIYLLTKELDIPLGESSALVALQKTISFLAFLSINVFTMTWFILRLGAEVDQSRLLMGTFGLLLLIFVGILSLIFWPKKEYGFLEKLPLNEKRRDKLVGALINFEKNFRKILARKKAMVFQFLLALFIWSFFALKAYLVVVFLGISLSFIEIAVVTYLTYMVGMLPLLPGGLGSFEGSMVFFVAPLGVGVSSGITLAIVLRFVTFWFVFLVSALYLLGKVLLEGKPFHGIMNLDSLYKRRKNPGKDKR</sequence>
<keyword evidence="3 6" id="KW-0812">Transmembrane</keyword>
<evidence type="ECO:0000256" key="2">
    <source>
        <dbReference type="ARBA" id="ARBA00022475"/>
    </source>
</evidence>
<feature type="transmembrane region" description="Helical" evidence="6">
    <location>
        <begin position="159"/>
        <end position="177"/>
    </location>
</feature>
<dbReference type="EMBL" id="SUMG01000002">
    <property type="protein sequence ID" value="NBG87459.1"/>
    <property type="molecule type" value="Genomic_DNA"/>
</dbReference>
<keyword evidence="2" id="KW-1003">Cell membrane</keyword>
<dbReference type="Pfam" id="PF03706">
    <property type="entry name" value="LPG_synthase_TM"/>
    <property type="match status" value="1"/>
</dbReference>
<dbReference type="GO" id="GO:0005886">
    <property type="term" value="C:plasma membrane"/>
    <property type="evidence" value="ECO:0007669"/>
    <property type="project" value="UniProtKB-SubCell"/>
</dbReference>
<comment type="subcellular location">
    <subcellularLocation>
        <location evidence="1 6">Cell membrane</location>
        <topology evidence="1 6">Multi-pass membrane protein</topology>
    </subcellularLocation>
</comment>
<feature type="transmembrane region" description="Helical" evidence="6">
    <location>
        <begin position="70"/>
        <end position="100"/>
    </location>
</feature>
<comment type="caution">
    <text evidence="7">The sequence shown here is derived from an EMBL/GenBank/DDBJ whole genome shotgun (WGS) entry which is preliminary data.</text>
</comment>
<comment type="catalytic activity">
    <reaction evidence="6">
        <text>L-lysyl-tRNA(Lys) + a 1,2-diacyl-sn-glycero-3-phospho-(1'-sn-glycerol) = a 1,2-diacyl-sn-glycero-3-phospho-1'-(3'-O-L-lysyl)-sn-glycerol + tRNA(Lys)</text>
        <dbReference type="Rhea" id="RHEA:10668"/>
        <dbReference type="Rhea" id="RHEA-COMP:9696"/>
        <dbReference type="Rhea" id="RHEA-COMP:9697"/>
        <dbReference type="ChEBI" id="CHEBI:64716"/>
        <dbReference type="ChEBI" id="CHEBI:75792"/>
        <dbReference type="ChEBI" id="CHEBI:78442"/>
        <dbReference type="ChEBI" id="CHEBI:78529"/>
        <dbReference type="EC" id="2.3.2.3"/>
    </reaction>
</comment>
<evidence type="ECO:0000256" key="6">
    <source>
        <dbReference type="RuleBase" id="RU363042"/>
    </source>
</evidence>
<keyword evidence="6" id="KW-0046">Antibiotic resistance</keyword>
<feature type="transmembrane region" description="Helical" evidence="6">
    <location>
        <begin position="313"/>
        <end position="332"/>
    </location>
</feature>
<keyword evidence="5 6" id="KW-0472">Membrane</keyword>
<evidence type="ECO:0000313" key="7">
    <source>
        <dbReference type="EMBL" id="NBG87459.1"/>
    </source>
</evidence>
<evidence type="ECO:0000256" key="1">
    <source>
        <dbReference type="ARBA" id="ARBA00004651"/>
    </source>
</evidence>
<feature type="transmembrane region" description="Helical" evidence="6">
    <location>
        <begin position="252"/>
        <end position="276"/>
    </location>
</feature>
<proteinExistence type="inferred from homology"/>
<dbReference type="Proteomes" id="UP000449710">
    <property type="component" value="Unassembled WGS sequence"/>
</dbReference>
<evidence type="ECO:0000256" key="5">
    <source>
        <dbReference type="ARBA" id="ARBA00023136"/>
    </source>
</evidence>
<dbReference type="PANTHER" id="PTHR39087:SF2">
    <property type="entry name" value="UPF0104 MEMBRANE PROTEIN MJ1595"/>
    <property type="match status" value="1"/>
</dbReference>
<accession>A0AA43XJR0</accession>
<comment type="similarity">
    <text evidence="6">Belongs to the LPG synthase family.</text>
</comment>
<keyword evidence="4 6" id="KW-1133">Transmembrane helix</keyword>
<dbReference type="PANTHER" id="PTHR39087">
    <property type="entry name" value="UPF0104 MEMBRANE PROTEIN MJ1595"/>
    <property type="match status" value="1"/>
</dbReference>
<feature type="transmembrane region" description="Helical" evidence="6">
    <location>
        <begin position="41"/>
        <end position="58"/>
    </location>
</feature>
<feature type="transmembrane region" description="Helical" evidence="6">
    <location>
        <begin position="189"/>
        <end position="209"/>
    </location>
</feature>
<name>A0AA43XJR0_9CLOT</name>
<keyword evidence="6" id="KW-0808">Transferase</keyword>
<evidence type="ECO:0000256" key="3">
    <source>
        <dbReference type="ARBA" id="ARBA00022692"/>
    </source>
</evidence>
<comment type="function">
    <text evidence="6">Catalyzes the transfer of a lysyl group from L-lysyl-tRNA(Lys) to membrane-bound phosphatidylglycerol (PG), which produces lysylphosphatidylglycerol (LPG), a major component of the bacterial membrane with a positive net charge. LPG synthesis contributes to bacterial virulence as it is involved in the resistance mechanism against cationic antimicrobial peptides (CAMP) produces by the host's immune system (defensins, cathelicidins) and by the competing microorganisms.</text>
</comment>
<evidence type="ECO:0000256" key="4">
    <source>
        <dbReference type="ARBA" id="ARBA00022989"/>
    </source>
</evidence>
<reference evidence="7 8" key="1">
    <citation type="submission" date="2019-04" db="EMBL/GenBank/DDBJ databases">
        <title>Isachenkonia alkalipeptolytica gen. nov. sp. nov. a new anaerobic, alkiliphilic organothrophic bacterium capable to reduce synthesized ferrihydrite isolated from a soda lake.</title>
        <authorList>
            <person name="Toshchakov S.V."/>
            <person name="Zavarzina D.G."/>
            <person name="Zhilina T.N."/>
            <person name="Kostrikina N.A."/>
            <person name="Kublanov I.V."/>
        </authorList>
    </citation>
    <scope>NUCLEOTIDE SEQUENCE [LARGE SCALE GENOMIC DNA]</scope>
    <source>
        <strain evidence="7 8">Z-1701</strain>
    </source>
</reference>
<evidence type="ECO:0000313" key="8">
    <source>
        <dbReference type="Proteomes" id="UP000449710"/>
    </source>
</evidence>
<dbReference type="GO" id="GO:0046677">
    <property type="term" value="P:response to antibiotic"/>
    <property type="evidence" value="ECO:0007669"/>
    <property type="project" value="UniProtKB-KW"/>
</dbReference>
<dbReference type="NCBIfam" id="TIGR00374">
    <property type="entry name" value="flippase-like domain"/>
    <property type="match status" value="1"/>
</dbReference>
<dbReference type="GO" id="GO:0006629">
    <property type="term" value="P:lipid metabolic process"/>
    <property type="evidence" value="ECO:0007669"/>
    <property type="project" value="UniProtKB-KW"/>
</dbReference>
<feature type="transmembrane region" description="Helical" evidence="6">
    <location>
        <begin position="338"/>
        <end position="355"/>
    </location>
</feature>